<reference evidence="2 3" key="1">
    <citation type="submission" date="2020-08" db="EMBL/GenBank/DDBJ databases">
        <title>Edaphobacter telluris sp. nov. and Acidobacterium dinghuensis sp. nov., two acidobacteria isolated from forest soil.</title>
        <authorList>
            <person name="Fu J."/>
            <person name="Qiu L."/>
        </authorList>
    </citation>
    <scope>NUCLEOTIDE SEQUENCE [LARGE SCALE GENOMIC DNA]</scope>
    <source>
        <strain evidence="2">4Y35</strain>
    </source>
</reference>
<dbReference type="KEGG" id="adin:H7849_01180"/>
<dbReference type="Proteomes" id="UP000515312">
    <property type="component" value="Chromosome"/>
</dbReference>
<protein>
    <submittedName>
        <fullName evidence="2">Uncharacterized protein</fullName>
    </submittedName>
</protein>
<dbReference type="AlphaFoldDB" id="A0A7G8BJE2"/>
<accession>A0A7G8BJE2</accession>
<dbReference type="RefSeq" id="WP_186743616.1">
    <property type="nucleotide sequence ID" value="NZ_CP060394.1"/>
</dbReference>
<feature type="chain" id="PRO_5028962102" evidence="1">
    <location>
        <begin position="19"/>
        <end position="110"/>
    </location>
</feature>
<proteinExistence type="predicted"/>
<keyword evidence="1" id="KW-0732">Signal</keyword>
<organism evidence="2 3">
    <name type="scientific">Alloacidobacterium dinghuense</name>
    <dbReference type="NCBI Taxonomy" id="2763107"/>
    <lineage>
        <taxon>Bacteria</taxon>
        <taxon>Pseudomonadati</taxon>
        <taxon>Acidobacteriota</taxon>
        <taxon>Terriglobia</taxon>
        <taxon>Terriglobales</taxon>
        <taxon>Acidobacteriaceae</taxon>
        <taxon>Alloacidobacterium</taxon>
    </lineage>
</organism>
<sequence length="110" mass="12314">MIKKIAVFSVFVSGLALAQKAYETAKVGDVQLVPAAALRPSDQSMENYDIVLSTSENIYTCRYVRHFLYRPNDIVVGSEVKFRVDGGHGYVERESGKEVKCSIIRVQKNN</sequence>
<evidence type="ECO:0000256" key="1">
    <source>
        <dbReference type="SAM" id="SignalP"/>
    </source>
</evidence>
<gene>
    <name evidence="2" type="ORF">H7849_01180</name>
</gene>
<evidence type="ECO:0000313" key="3">
    <source>
        <dbReference type="Proteomes" id="UP000515312"/>
    </source>
</evidence>
<keyword evidence="3" id="KW-1185">Reference proteome</keyword>
<feature type="signal peptide" evidence="1">
    <location>
        <begin position="1"/>
        <end position="18"/>
    </location>
</feature>
<name>A0A7G8BJE2_9BACT</name>
<evidence type="ECO:0000313" key="2">
    <source>
        <dbReference type="EMBL" id="QNI32662.1"/>
    </source>
</evidence>
<dbReference type="EMBL" id="CP060394">
    <property type="protein sequence ID" value="QNI32662.1"/>
    <property type="molecule type" value="Genomic_DNA"/>
</dbReference>